<organism evidence="2 3">
    <name type="scientific">Massilia cellulosiltytica</name>
    <dbReference type="NCBI Taxonomy" id="2683234"/>
    <lineage>
        <taxon>Bacteria</taxon>
        <taxon>Pseudomonadati</taxon>
        <taxon>Pseudomonadota</taxon>
        <taxon>Betaproteobacteria</taxon>
        <taxon>Burkholderiales</taxon>
        <taxon>Oxalobacteraceae</taxon>
        <taxon>Telluria group</taxon>
        <taxon>Massilia</taxon>
    </lineage>
</organism>
<comment type="caution">
    <text evidence="2">The sequence shown here is derived from an EMBL/GenBank/DDBJ whole genome shotgun (WGS) entry which is preliminary data.</text>
</comment>
<dbReference type="AlphaFoldDB" id="A0A7X3G4P7"/>
<evidence type="ECO:0000313" key="3">
    <source>
        <dbReference type="Proteomes" id="UP000443353"/>
    </source>
</evidence>
<feature type="domain" description="General stress protein FMN-binding split barrel" evidence="1">
    <location>
        <begin position="9"/>
        <end position="155"/>
    </location>
</feature>
<name>A0A7X3G4P7_9BURK</name>
<dbReference type="SUPFAM" id="SSF50475">
    <property type="entry name" value="FMN-binding split barrel"/>
    <property type="match status" value="1"/>
</dbReference>
<evidence type="ECO:0000259" key="1">
    <source>
        <dbReference type="Pfam" id="PF16242"/>
    </source>
</evidence>
<protein>
    <recommendedName>
        <fullName evidence="1">General stress protein FMN-binding split barrel domain-containing protein</fullName>
    </recommendedName>
</protein>
<reference evidence="2 3" key="1">
    <citation type="submission" date="2019-12" db="EMBL/GenBank/DDBJ databases">
        <authorList>
            <person name="Li C."/>
            <person name="Zhao J."/>
        </authorList>
    </citation>
    <scope>NUCLEOTIDE SEQUENCE [LARGE SCALE GENOMIC DNA]</scope>
    <source>
        <strain evidence="2 3">NEAU-DD11</strain>
    </source>
</reference>
<dbReference type="Gene3D" id="2.30.110.10">
    <property type="entry name" value="Electron Transport, Fmn-binding Protein, Chain A"/>
    <property type="match status" value="1"/>
</dbReference>
<keyword evidence="3" id="KW-1185">Reference proteome</keyword>
<dbReference type="PANTHER" id="PTHR34818">
    <property type="entry name" value="PROTEIN BLI-3"/>
    <property type="match status" value="1"/>
</dbReference>
<dbReference type="EMBL" id="WSES01000009">
    <property type="protein sequence ID" value="MVW63493.1"/>
    <property type="molecule type" value="Genomic_DNA"/>
</dbReference>
<dbReference type="InterPro" id="IPR052917">
    <property type="entry name" value="Stress-Dev_Protein"/>
</dbReference>
<dbReference type="InterPro" id="IPR012349">
    <property type="entry name" value="Split_barrel_FMN-bd"/>
</dbReference>
<dbReference type="RefSeq" id="WP_056132691.1">
    <property type="nucleotide sequence ID" value="NZ_WSES01000009.1"/>
</dbReference>
<evidence type="ECO:0000313" key="2">
    <source>
        <dbReference type="EMBL" id="MVW63493.1"/>
    </source>
</evidence>
<sequence length="165" mass="18769">MSTHDSKDIADLKARIKEVRFPMFTWQDEHGHLLSQPMTQEEVDDAGGVWFFTSTQTSLWDCIAHRPQVNLSFAKPEDSLFVSVSGLAERVVDRERIRAMWNAGVQAWFPAGPDDEHAVLIRVEPHSAEYWDSNDSKMVRLFAIAKAAVTGTRPDMDAEHRTMKL</sequence>
<dbReference type="Proteomes" id="UP000443353">
    <property type="component" value="Unassembled WGS sequence"/>
</dbReference>
<gene>
    <name evidence="2" type="ORF">GPY61_26565</name>
</gene>
<proteinExistence type="predicted"/>
<dbReference type="InterPro" id="IPR038725">
    <property type="entry name" value="YdaG_split_barrel_FMN-bd"/>
</dbReference>
<dbReference type="Pfam" id="PF16242">
    <property type="entry name" value="Pyrid_ox_like"/>
    <property type="match status" value="1"/>
</dbReference>
<dbReference type="PANTHER" id="PTHR34818:SF1">
    <property type="entry name" value="PROTEIN BLI-3"/>
    <property type="match status" value="1"/>
</dbReference>
<accession>A0A7X3G4P7</accession>